<feature type="transmembrane region" description="Helical" evidence="1">
    <location>
        <begin position="54"/>
        <end position="74"/>
    </location>
</feature>
<reference evidence="2 3" key="1">
    <citation type="journal article" date="2019" name="Nat. Ecol. Evol.">
        <title>Megaphylogeny resolves global patterns of mushroom evolution.</title>
        <authorList>
            <person name="Varga T."/>
            <person name="Krizsan K."/>
            <person name="Foldi C."/>
            <person name="Dima B."/>
            <person name="Sanchez-Garcia M."/>
            <person name="Sanchez-Ramirez S."/>
            <person name="Szollosi G.J."/>
            <person name="Szarkandi J.G."/>
            <person name="Papp V."/>
            <person name="Albert L."/>
            <person name="Andreopoulos W."/>
            <person name="Angelini C."/>
            <person name="Antonin V."/>
            <person name="Barry K.W."/>
            <person name="Bougher N.L."/>
            <person name="Buchanan P."/>
            <person name="Buyck B."/>
            <person name="Bense V."/>
            <person name="Catcheside P."/>
            <person name="Chovatia M."/>
            <person name="Cooper J."/>
            <person name="Damon W."/>
            <person name="Desjardin D."/>
            <person name="Finy P."/>
            <person name="Geml J."/>
            <person name="Haridas S."/>
            <person name="Hughes K."/>
            <person name="Justo A."/>
            <person name="Karasinski D."/>
            <person name="Kautmanova I."/>
            <person name="Kiss B."/>
            <person name="Kocsube S."/>
            <person name="Kotiranta H."/>
            <person name="LaButti K.M."/>
            <person name="Lechner B.E."/>
            <person name="Liimatainen K."/>
            <person name="Lipzen A."/>
            <person name="Lukacs Z."/>
            <person name="Mihaltcheva S."/>
            <person name="Morgado L.N."/>
            <person name="Niskanen T."/>
            <person name="Noordeloos M.E."/>
            <person name="Ohm R.A."/>
            <person name="Ortiz-Santana B."/>
            <person name="Ovrebo C."/>
            <person name="Racz N."/>
            <person name="Riley R."/>
            <person name="Savchenko A."/>
            <person name="Shiryaev A."/>
            <person name="Soop K."/>
            <person name="Spirin V."/>
            <person name="Szebenyi C."/>
            <person name="Tomsovsky M."/>
            <person name="Tulloss R.E."/>
            <person name="Uehling J."/>
            <person name="Grigoriev I.V."/>
            <person name="Vagvolgyi C."/>
            <person name="Papp T."/>
            <person name="Martin F.M."/>
            <person name="Miettinen O."/>
            <person name="Hibbett D.S."/>
            <person name="Nagy L.G."/>
        </authorList>
    </citation>
    <scope>NUCLEOTIDE SEQUENCE [LARGE SCALE GENOMIC DNA]</scope>
    <source>
        <strain evidence="2 3">CBS 962.96</strain>
    </source>
</reference>
<gene>
    <name evidence="2" type="ORF">K435DRAFT_780207</name>
</gene>
<sequence>AQMTTKVSDTVLLPPDALVRAKTEAQKEGVFAGLTSALASALIGARVFGLKRYPTLLCGAITGVISGYLFTEAFHETHMARLRREVQKATQENNTPSL</sequence>
<feature type="non-terminal residue" evidence="2">
    <location>
        <position position="1"/>
    </location>
</feature>
<dbReference type="AlphaFoldDB" id="A0A4S8LUC0"/>
<evidence type="ECO:0000313" key="3">
    <source>
        <dbReference type="Proteomes" id="UP000297245"/>
    </source>
</evidence>
<keyword evidence="3" id="KW-1185">Reference proteome</keyword>
<keyword evidence="1" id="KW-1133">Transmembrane helix</keyword>
<evidence type="ECO:0000313" key="2">
    <source>
        <dbReference type="EMBL" id="THU92598.1"/>
    </source>
</evidence>
<dbReference type="OrthoDB" id="3352450at2759"/>
<protein>
    <submittedName>
        <fullName evidence="2">Uncharacterized protein</fullName>
    </submittedName>
</protein>
<organism evidence="2 3">
    <name type="scientific">Dendrothele bispora (strain CBS 962.96)</name>
    <dbReference type="NCBI Taxonomy" id="1314807"/>
    <lineage>
        <taxon>Eukaryota</taxon>
        <taxon>Fungi</taxon>
        <taxon>Dikarya</taxon>
        <taxon>Basidiomycota</taxon>
        <taxon>Agaricomycotina</taxon>
        <taxon>Agaricomycetes</taxon>
        <taxon>Agaricomycetidae</taxon>
        <taxon>Agaricales</taxon>
        <taxon>Agaricales incertae sedis</taxon>
        <taxon>Dendrothele</taxon>
    </lineage>
</organism>
<keyword evidence="1" id="KW-0812">Transmembrane</keyword>
<proteinExistence type="predicted"/>
<keyword evidence="1" id="KW-0472">Membrane</keyword>
<name>A0A4S8LUC0_DENBC</name>
<dbReference type="EMBL" id="ML179274">
    <property type="protein sequence ID" value="THU92598.1"/>
    <property type="molecule type" value="Genomic_DNA"/>
</dbReference>
<accession>A0A4S8LUC0</accession>
<feature type="transmembrane region" description="Helical" evidence="1">
    <location>
        <begin position="30"/>
        <end position="48"/>
    </location>
</feature>
<dbReference type="Proteomes" id="UP000297245">
    <property type="component" value="Unassembled WGS sequence"/>
</dbReference>
<evidence type="ECO:0000256" key="1">
    <source>
        <dbReference type="SAM" id="Phobius"/>
    </source>
</evidence>